<keyword evidence="1 4" id="KW-0808">Transferase</keyword>
<dbReference type="PANTHER" id="PTHR43877:SF1">
    <property type="entry name" value="ACETYLTRANSFERASE"/>
    <property type="match status" value="1"/>
</dbReference>
<sequence>MHFRTGTPDDAGVIATLHTESWRSAYAGIMPGSYLDGPLLEERTALWTDRLGPGRTGSGEDLLLVAEEDGAVQGFVYLAGQPDGRILLDNLHVRPALKRSGIGRRLMGRAFAWAAECHPGRAVYLEVLKDNAPAIAFYERCGGRPSREFMELLPAGFELPVIEYVWTPLAVASWN</sequence>
<dbReference type="RefSeq" id="WP_175593319.1">
    <property type="nucleotide sequence ID" value="NZ_JABWGN010000013.1"/>
</dbReference>
<reference evidence="4 5" key="1">
    <citation type="submission" date="2020-06" db="EMBL/GenBank/DDBJ databases">
        <title>Nonomuraea sp. SMC257, a novel actinomycete isolated from soil.</title>
        <authorList>
            <person name="Chanama M."/>
        </authorList>
    </citation>
    <scope>NUCLEOTIDE SEQUENCE [LARGE SCALE GENOMIC DNA]</scope>
    <source>
        <strain evidence="4 5">SMC257</strain>
    </source>
</reference>
<dbReference type="SUPFAM" id="SSF55729">
    <property type="entry name" value="Acyl-CoA N-acyltransferases (Nat)"/>
    <property type="match status" value="1"/>
</dbReference>
<gene>
    <name evidence="4" type="ORF">HTZ77_31230</name>
</gene>
<dbReference type="EMBL" id="JABWGN010000013">
    <property type="protein sequence ID" value="NUW35857.1"/>
    <property type="molecule type" value="Genomic_DNA"/>
</dbReference>
<dbReference type="AlphaFoldDB" id="A0A7Y6ICU9"/>
<evidence type="ECO:0000256" key="1">
    <source>
        <dbReference type="ARBA" id="ARBA00022679"/>
    </source>
</evidence>
<feature type="domain" description="N-acetyltransferase" evidence="3">
    <location>
        <begin position="1"/>
        <end position="175"/>
    </location>
</feature>
<dbReference type="InterPro" id="IPR016181">
    <property type="entry name" value="Acyl_CoA_acyltransferase"/>
</dbReference>
<dbReference type="InterPro" id="IPR050832">
    <property type="entry name" value="Bact_Acetyltransf"/>
</dbReference>
<dbReference type="GO" id="GO:0016747">
    <property type="term" value="F:acyltransferase activity, transferring groups other than amino-acyl groups"/>
    <property type="evidence" value="ECO:0007669"/>
    <property type="project" value="InterPro"/>
</dbReference>
<keyword evidence="2" id="KW-0012">Acyltransferase</keyword>
<dbReference type="PROSITE" id="PS51186">
    <property type="entry name" value="GNAT"/>
    <property type="match status" value="1"/>
</dbReference>
<evidence type="ECO:0000259" key="3">
    <source>
        <dbReference type="PROSITE" id="PS51186"/>
    </source>
</evidence>
<dbReference type="PANTHER" id="PTHR43877">
    <property type="entry name" value="AMINOALKYLPHOSPHONATE N-ACETYLTRANSFERASE-RELATED-RELATED"/>
    <property type="match status" value="1"/>
</dbReference>
<protein>
    <submittedName>
        <fullName evidence="4">GNAT family N-acetyltransferase</fullName>
    </submittedName>
</protein>
<dbReference type="CDD" id="cd04301">
    <property type="entry name" value="NAT_SF"/>
    <property type="match status" value="1"/>
</dbReference>
<name>A0A7Y6ICU9_9ACTN</name>
<comment type="caution">
    <text evidence="4">The sequence shown here is derived from an EMBL/GenBank/DDBJ whole genome shotgun (WGS) entry which is preliminary data.</text>
</comment>
<evidence type="ECO:0000256" key="2">
    <source>
        <dbReference type="ARBA" id="ARBA00023315"/>
    </source>
</evidence>
<evidence type="ECO:0000313" key="5">
    <source>
        <dbReference type="Proteomes" id="UP000586042"/>
    </source>
</evidence>
<dbReference type="Pfam" id="PF00583">
    <property type="entry name" value="Acetyltransf_1"/>
    <property type="match status" value="1"/>
</dbReference>
<accession>A0A7Y6ICU9</accession>
<keyword evidence="5" id="KW-1185">Reference proteome</keyword>
<proteinExistence type="predicted"/>
<dbReference type="InterPro" id="IPR000182">
    <property type="entry name" value="GNAT_dom"/>
</dbReference>
<dbReference type="Gene3D" id="3.40.630.30">
    <property type="match status" value="1"/>
</dbReference>
<evidence type="ECO:0000313" key="4">
    <source>
        <dbReference type="EMBL" id="NUW35857.1"/>
    </source>
</evidence>
<dbReference type="Proteomes" id="UP000586042">
    <property type="component" value="Unassembled WGS sequence"/>
</dbReference>
<organism evidence="4 5">
    <name type="scientific">Nonomuraea montanisoli</name>
    <dbReference type="NCBI Taxonomy" id="2741721"/>
    <lineage>
        <taxon>Bacteria</taxon>
        <taxon>Bacillati</taxon>
        <taxon>Actinomycetota</taxon>
        <taxon>Actinomycetes</taxon>
        <taxon>Streptosporangiales</taxon>
        <taxon>Streptosporangiaceae</taxon>
        <taxon>Nonomuraea</taxon>
    </lineage>
</organism>